<keyword evidence="15" id="KW-1185">Reference proteome</keyword>
<evidence type="ECO:0000256" key="12">
    <source>
        <dbReference type="RuleBase" id="RU000679"/>
    </source>
</evidence>
<dbReference type="InParanoid" id="A0A1V9WZU0"/>
<dbReference type="Proteomes" id="UP000192247">
    <property type="component" value="Unassembled WGS sequence"/>
</dbReference>
<evidence type="ECO:0000256" key="13">
    <source>
        <dbReference type="SAM" id="Phobius"/>
    </source>
</evidence>
<dbReference type="AlphaFoldDB" id="A0A1V9WZU0"/>
<evidence type="ECO:0000256" key="7">
    <source>
        <dbReference type="ARBA" id="ARBA00023053"/>
    </source>
</evidence>
<keyword evidence="3 12" id="KW-0813">Transport</keyword>
<evidence type="ECO:0000256" key="9">
    <source>
        <dbReference type="ARBA" id="ARBA00023136"/>
    </source>
</evidence>
<name>A0A1V9WZU0_9ACAR</name>
<accession>A0A1V9WZU0</accession>
<evidence type="ECO:0000313" key="14">
    <source>
        <dbReference type="EMBL" id="OQR66774.1"/>
    </source>
</evidence>
<dbReference type="GO" id="GO:0005886">
    <property type="term" value="C:plasma membrane"/>
    <property type="evidence" value="ECO:0007669"/>
    <property type="project" value="TreeGrafter"/>
</dbReference>
<dbReference type="OrthoDB" id="5874059at2759"/>
<keyword evidence="5 12" id="KW-0812">Transmembrane</keyword>
<gene>
    <name evidence="14" type="ORF">BIW11_13937</name>
</gene>
<dbReference type="EMBL" id="MNPL01031204">
    <property type="protein sequence ID" value="OQR66774.1"/>
    <property type="molecule type" value="Genomic_DNA"/>
</dbReference>
<comment type="caution">
    <text evidence="14">The sequence shown here is derived from an EMBL/GenBank/DDBJ whole genome shotgun (WGS) entry which is preliminary data.</text>
</comment>
<keyword evidence="10 12" id="KW-0739">Sodium transport</keyword>
<feature type="transmembrane region" description="Helical" evidence="13">
    <location>
        <begin position="249"/>
        <end position="269"/>
    </location>
</feature>
<evidence type="ECO:0000256" key="6">
    <source>
        <dbReference type="ARBA" id="ARBA00022989"/>
    </source>
</evidence>
<evidence type="ECO:0000256" key="4">
    <source>
        <dbReference type="ARBA" id="ARBA00022461"/>
    </source>
</evidence>
<dbReference type="InterPro" id="IPR001873">
    <property type="entry name" value="ENaC"/>
</dbReference>
<evidence type="ECO:0000313" key="15">
    <source>
        <dbReference type="Proteomes" id="UP000192247"/>
    </source>
</evidence>
<dbReference type="Pfam" id="PF00858">
    <property type="entry name" value="ASC"/>
    <property type="match status" value="1"/>
</dbReference>
<keyword evidence="9 13" id="KW-0472">Membrane</keyword>
<proteinExistence type="inferred from homology"/>
<keyword evidence="4 12" id="KW-0894">Sodium channel</keyword>
<evidence type="ECO:0000256" key="2">
    <source>
        <dbReference type="ARBA" id="ARBA00007193"/>
    </source>
</evidence>
<comment type="similarity">
    <text evidence="2 12">Belongs to the amiloride-sensitive sodium channel (TC 1.A.6) family.</text>
</comment>
<keyword evidence="7" id="KW-0915">Sodium</keyword>
<reference evidence="14 15" key="1">
    <citation type="journal article" date="2017" name="Gigascience">
        <title>Draft genome of the honey bee ectoparasitic mite, Tropilaelaps mercedesae, is shaped by the parasitic life history.</title>
        <authorList>
            <person name="Dong X."/>
            <person name="Armstrong S.D."/>
            <person name="Xia D."/>
            <person name="Makepeace B.L."/>
            <person name="Darby A.C."/>
            <person name="Kadowaki T."/>
        </authorList>
    </citation>
    <scope>NUCLEOTIDE SEQUENCE [LARGE SCALE GENOMIC DNA]</scope>
    <source>
        <strain evidence="14">Wuxi-XJTLU</strain>
    </source>
</reference>
<dbReference type="Gene3D" id="1.10.287.770">
    <property type="entry name" value="YojJ-like"/>
    <property type="match status" value="1"/>
</dbReference>
<dbReference type="PANTHER" id="PTHR11690:SF248">
    <property type="entry name" value="PICKPOCKET 17, ISOFORM A"/>
    <property type="match status" value="1"/>
</dbReference>
<evidence type="ECO:0000256" key="3">
    <source>
        <dbReference type="ARBA" id="ARBA00022448"/>
    </source>
</evidence>
<evidence type="ECO:0000256" key="10">
    <source>
        <dbReference type="ARBA" id="ARBA00023201"/>
    </source>
</evidence>
<dbReference type="GO" id="GO:0015280">
    <property type="term" value="F:ligand-gated sodium channel activity"/>
    <property type="evidence" value="ECO:0007669"/>
    <property type="project" value="TreeGrafter"/>
</dbReference>
<organism evidence="14 15">
    <name type="scientific">Tropilaelaps mercedesae</name>
    <dbReference type="NCBI Taxonomy" id="418985"/>
    <lineage>
        <taxon>Eukaryota</taxon>
        <taxon>Metazoa</taxon>
        <taxon>Ecdysozoa</taxon>
        <taxon>Arthropoda</taxon>
        <taxon>Chelicerata</taxon>
        <taxon>Arachnida</taxon>
        <taxon>Acari</taxon>
        <taxon>Parasitiformes</taxon>
        <taxon>Mesostigmata</taxon>
        <taxon>Gamasina</taxon>
        <taxon>Dermanyssoidea</taxon>
        <taxon>Laelapidae</taxon>
        <taxon>Tropilaelaps</taxon>
    </lineage>
</organism>
<keyword evidence="11 12" id="KW-0407">Ion channel</keyword>
<sequence length="275" mass="32057">MYNNNYDYRHGLLILPISSHSYASNDDCTRNFDRFTKTVRQLYGSCFCFHCESRKNLTDNRNISETERITMEEKDSEREKYYEYGTLSSPLSGLVIQLNTEINVIEPAVEMSQYRRAMCLEYCEIEYLIYKCKCIKNYSGVKVHPDLVEDYKYCKTPRKSKCAKDTLEGKNNLFWQARCDCRRECETQRYATDVSVAGFIAEDATRNISGENHIEELMAEMSTARLVVYFHSFTYEHVKAIKKYDGIRVLSNIGGINGMYLGLSFYLLFQVNVVC</sequence>
<dbReference type="STRING" id="418985.A0A1V9WZU0"/>
<dbReference type="PANTHER" id="PTHR11690">
    <property type="entry name" value="AMILORIDE-SENSITIVE SODIUM CHANNEL-RELATED"/>
    <property type="match status" value="1"/>
</dbReference>
<evidence type="ECO:0000256" key="8">
    <source>
        <dbReference type="ARBA" id="ARBA00023065"/>
    </source>
</evidence>
<keyword evidence="6 13" id="KW-1133">Transmembrane helix</keyword>
<comment type="subcellular location">
    <subcellularLocation>
        <location evidence="1">Membrane</location>
        <topology evidence="1">Multi-pass membrane protein</topology>
    </subcellularLocation>
</comment>
<evidence type="ECO:0000256" key="1">
    <source>
        <dbReference type="ARBA" id="ARBA00004141"/>
    </source>
</evidence>
<evidence type="ECO:0000256" key="5">
    <source>
        <dbReference type="ARBA" id="ARBA00022692"/>
    </source>
</evidence>
<keyword evidence="8 12" id="KW-0406">Ion transport</keyword>
<evidence type="ECO:0000256" key="11">
    <source>
        <dbReference type="ARBA" id="ARBA00023303"/>
    </source>
</evidence>
<protein>
    <submittedName>
        <fullName evidence="14">Uncharacterized protein</fullName>
    </submittedName>
</protein>